<dbReference type="InterPro" id="IPR020903">
    <property type="entry name" value="ENaC_CS"/>
</dbReference>
<accession>A0A226DXM3</accession>
<dbReference type="Proteomes" id="UP000198287">
    <property type="component" value="Unassembled WGS sequence"/>
</dbReference>
<keyword evidence="7" id="KW-0915">Sodium</keyword>
<comment type="caution">
    <text evidence="14">The sequence shown here is derived from an EMBL/GenBank/DDBJ whole genome shotgun (WGS) entry which is preliminary data.</text>
</comment>
<evidence type="ECO:0000256" key="3">
    <source>
        <dbReference type="ARBA" id="ARBA00022448"/>
    </source>
</evidence>
<dbReference type="PANTHER" id="PTHR11690:SF288">
    <property type="entry name" value="AMILORIDE-SENSITIVE NA+ CHANNEL-RELATED"/>
    <property type="match status" value="1"/>
</dbReference>
<comment type="subcellular location">
    <subcellularLocation>
        <location evidence="1">Membrane</location>
        <topology evidence="1">Multi-pass membrane protein</topology>
    </subcellularLocation>
</comment>
<feature type="compositionally biased region" description="Low complexity" evidence="13">
    <location>
        <begin position="696"/>
        <end position="705"/>
    </location>
</feature>
<keyword evidence="10 12" id="KW-0739">Sodium transport</keyword>
<keyword evidence="6" id="KW-1133">Transmembrane helix</keyword>
<organism evidence="14 15">
    <name type="scientific">Folsomia candida</name>
    <name type="common">Springtail</name>
    <dbReference type="NCBI Taxonomy" id="158441"/>
    <lineage>
        <taxon>Eukaryota</taxon>
        <taxon>Metazoa</taxon>
        <taxon>Ecdysozoa</taxon>
        <taxon>Arthropoda</taxon>
        <taxon>Hexapoda</taxon>
        <taxon>Collembola</taxon>
        <taxon>Entomobryomorpha</taxon>
        <taxon>Isotomoidea</taxon>
        <taxon>Isotomidae</taxon>
        <taxon>Proisotominae</taxon>
        <taxon>Folsomia</taxon>
    </lineage>
</organism>
<keyword evidence="5 12" id="KW-0812">Transmembrane</keyword>
<name>A0A226DXM3_FOLCA</name>
<evidence type="ECO:0000256" key="4">
    <source>
        <dbReference type="ARBA" id="ARBA00022461"/>
    </source>
</evidence>
<evidence type="ECO:0000256" key="2">
    <source>
        <dbReference type="ARBA" id="ARBA00007193"/>
    </source>
</evidence>
<evidence type="ECO:0000256" key="11">
    <source>
        <dbReference type="ARBA" id="ARBA00023303"/>
    </source>
</evidence>
<dbReference type="EMBL" id="LNIX01000009">
    <property type="protein sequence ID" value="OXA50212.1"/>
    <property type="molecule type" value="Genomic_DNA"/>
</dbReference>
<protein>
    <submittedName>
        <fullName evidence="14">Pickpocket protein 28</fullName>
    </submittedName>
</protein>
<evidence type="ECO:0000256" key="7">
    <source>
        <dbReference type="ARBA" id="ARBA00023053"/>
    </source>
</evidence>
<feature type="compositionally biased region" description="Polar residues" evidence="13">
    <location>
        <begin position="574"/>
        <end position="591"/>
    </location>
</feature>
<dbReference type="InterPro" id="IPR001873">
    <property type="entry name" value="ENaC"/>
</dbReference>
<dbReference type="AlphaFoldDB" id="A0A226DXM3"/>
<evidence type="ECO:0000256" key="6">
    <source>
        <dbReference type="ARBA" id="ARBA00022989"/>
    </source>
</evidence>
<keyword evidence="9" id="KW-0472">Membrane</keyword>
<feature type="region of interest" description="Disordered" evidence="13">
    <location>
        <begin position="558"/>
        <end position="601"/>
    </location>
</feature>
<dbReference type="GO" id="GO:0005886">
    <property type="term" value="C:plasma membrane"/>
    <property type="evidence" value="ECO:0007669"/>
    <property type="project" value="TreeGrafter"/>
</dbReference>
<feature type="region of interest" description="Disordered" evidence="13">
    <location>
        <begin position="696"/>
        <end position="728"/>
    </location>
</feature>
<dbReference type="PROSITE" id="PS01206">
    <property type="entry name" value="ASC"/>
    <property type="match status" value="1"/>
</dbReference>
<dbReference type="GO" id="GO:0015280">
    <property type="term" value="F:ligand-gated sodium channel activity"/>
    <property type="evidence" value="ECO:0007669"/>
    <property type="project" value="TreeGrafter"/>
</dbReference>
<feature type="compositionally biased region" description="Basic and acidic residues" evidence="13">
    <location>
        <begin position="558"/>
        <end position="573"/>
    </location>
</feature>
<dbReference type="PANTHER" id="PTHR11690">
    <property type="entry name" value="AMILORIDE-SENSITIVE SODIUM CHANNEL-RELATED"/>
    <property type="match status" value="1"/>
</dbReference>
<evidence type="ECO:0000313" key="15">
    <source>
        <dbReference type="Proteomes" id="UP000198287"/>
    </source>
</evidence>
<keyword evidence="4 12" id="KW-0894">Sodium channel</keyword>
<dbReference type="Gene3D" id="1.10.287.820">
    <property type="entry name" value="Acid-sensing ion channel domain"/>
    <property type="match status" value="1"/>
</dbReference>
<evidence type="ECO:0000313" key="14">
    <source>
        <dbReference type="EMBL" id="OXA50212.1"/>
    </source>
</evidence>
<proteinExistence type="inferred from homology"/>
<comment type="similarity">
    <text evidence="2 12">Belongs to the amiloride-sensitive sodium channel (TC 1.A.6) family.</text>
</comment>
<evidence type="ECO:0000256" key="10">
    <source>
        <dbReference type="ARBA" id="ARBA00023201"/>
    </source>
</evidence>
<evidence type="ECO:0000256" key="5">
    <source>
        <dbReference type="ARBA" id="ARBA00022692"/>
    </source>
</evidence>
<keyword evidence="15" id="KW-1185">Reference proteome</keyword>
<evidence type="ECO:0000256" key="9">
    <source>
        <dbReference type="ARBA" id="ARBA00023136"/>
    </source>
</evidence>
<dbReference type="Pfam" id="PF00858">
    <property type="entry name" value="ASC"/>
    <property type="match status" value="1"/>
</dbReference>
<keyword evidence="8 12" id="KW-0406">Ion transport</keyword>
<reference evidence="14 15" key="1">
    <citation type="submission" date="2015-12" db="EMBL/GenBank/DDBJ databases">
        <title>The genome of Folsomia candida.</title>
        <authorList>
            <person name="Faddeeva A."/>
            <person name="Derks M.F."/>
            <person name="Anvar Y."/>
            <person name="Smit S."/>
            <person name="Van Straalen N."/>
            <person name="Roelofs D."/>
        </authorList>
    </citation>
    <scope>NUCLEOTIDE SEQUENCE [LARGE SCALE GENOMIC DNA]</scope>
    <source>
        <strain evidence="14 15">VU population</strain>
        <tissue evidence="14">Whole body</tissue>
    </source>
</reference>
<evidence type="ECO:0000256" key="12">
    <source>
        <dbReference type="RuleBase" id="RU000679"/>
    </source>
</evidence>
<dbReference type="OrthoDB" id="6436100at2759"/>
<evidence type="ECO:0000256" key="8">
    <source>
        <dbReference type="ARBA" id="ARBA00023065"/>
    </source>
</evidence>
<keyword evidence="11 12" id="KW-0407">Ion channel</keyword>
<gene>
    <name evidence="14" type="ORF">Fcan01_15001</name>
</gene>
<sequence length="728" mass="82674">MTLHSSQEFKNNPVTILFKPSRLPIENVTFPQLTIGKQNNINDEFVKQVGWLQEEYKVTTTAVIKFNGMDMDRDQIKNFLILMKTFCQPWFRGSNWQPTDSPVEREDRLMLNFDIDEFRLTDFGKEETLVENLALKIIEGTPKCSEMMVACTFNSMPVDCSEVFQDTYTESGPACSFNAMPSTLLRRQDTVITMLEKIQRNIGETENNAWKSWNVHKSLQTNITRGGRKIGVPDFQEQEGQWFGFQFIIKYPERGAHCHQSDSNNYRFFKLTVNFPLDEPNLRDHGRDIPPGYKAINVIKPSVIMAEEDSHSAPPEKRGCYFTTERKLAYYKNYTESNCWRECNVTATLDKCGCSRVYHPRNSTDRICSTRNDEICANGVESNTNGTRDCKCLPGCNEVMYEMTTTLIPYPTDELPELVQDFLQDDDTPTSIVITYMEVASVRVVTAKHRFDWVEQLGLHGGNWGLTSGLGLLDLGRLIFSAIYVLVITGLLSYVAKCCWCWSRPEEESHSKMNELYMTAMALPMGLAIPEAARMDQLSKFPKMPQIVKDYMEDFAKSKQPEEGESDADHENEVITQQPTSSSPERPSTAKSESKSRKLVRPKSARAIAKSKFPYWTVGNFLEWFPIRYGLKIKQSLADDFDDDKTGQCCCNSCFPCCHAKDEVIVPLAEVGTENEAIELVDQPIAGPSCIAVAPADASNAAPDPTEASQSDPEVLEEDDFEEMWRQL</sequence>
<evidence type="ECO:0000256" key="13">
    <source>
        <dbReference type="SAM" id="MobiDB-lite"/>
    </source>
</evidence>
<evidence type="ECO:0000256" key="1">
    <source>
        <dbReference type="ARBA" id="ARBA00004141"/>
    </source>
</evidence>
<keyword evidence="3 12" id="KW-0813">Transport</keyword>